<comment type="caution">
    <text evidence="1">The sequence shown here is derived from an EMBL/GenBank/DDBJ whole genome shotgun (WGS) entry which is preliminary data.</text>
</comment>
<name>A0ABV1JFE8_9ACTN</name>
<dbReference type="SFLD" id="SFLDG01129">
    <property type="entry name" value="C1.5:_HAD__Beta-PGM__Phosphata"/>
    <property type="match status" value="1"/>
</dbReference>
<organism evidence="1 2">
    <name type="scientific">Raoultibacter massiliensis</name>
    <dbReference type="NCBI Taxonomy" id="1852371"/>
    <lineage>
        <taxon>Bacteria</taxon>
        <taxon>Bacillati</taxon>
        <taxon>Actinomycetota</taxon>
        <taxon>Coriobacteriia</taxon>
        <taxon>Eggerthellales</taxon>
        <taxon>Eggerthellaceae</taxon>
        <taxon>Raoultibacter</taxon>
    </lineage>
</organism>
<keyword evidence="2" id="KW-1185">Reference proteome</keyword>
<dbReference type="GO" id="GO:0016787">
    <property type="term" value="F:hydrolase activity"/>
    <property type="evidence" value="ECO:0007669"/>
    <property type="project" value="UniProtKB-KW"/>
</dbReference>
<accession>A0ABV1JFE8</accession>
<dbReference type="InterPro" id="IPR036412">
    <property type="entry name" value="HAD-like_sf"/>
</dbReference>
<dbReference type="Proteomes" id="UP001487305">
    <property type="component" value="Unassembled WGS sequence"/>
</dbReference>
<evidence type="ECO:0000313" key="2">
    <source>
        <dbReference type="Proteomes" id="UP001487305"/>
    </source>
</evidence>
<evidence type="ECO:0000313" key="1">
    <source>
        <dbReference type="EMBL" id="MEQ3363821.1"/>
    </source>
</evidence>
<dbReference type="EMBL" id="JBBNOP010000012">
    <property type="protein sequence ID" value="MEQ3363821.1"/>
    <property type="molecule type" value="Genomic_DNA"/>
</dbReference>
<dbReference type="Gene3D" id="3.40.50.1000">
    <property type="entry name" value="HAD superfamily/HAD-like"/>
    <property type="match status" value="1"/>
</dbReference>
<dbReference type="InterPro" id="IPR023214">
    <property type="entry name" value="HAD_sf"/>
</dbReference>
<reference evidence="1 2" key="1">
    <citation type="submission" date="2024-04" db="EMBL/GenBank/DDBJ databases">
        <title>Human intestinal bacterial collection.</title>
        <authorList>
            <person name="Pauvert C."/>
            <person name="Hitch T.C.A."/>
            <person name="Clavel T."/>
        </authorList>
    </citation>
    <scope>NUCLEOTIDE SEQUENCE [LARGE SCALE GENOMIC DNA]</scope>
    <source>
        <strain evidence="1 2">CLA-KB-H42</strain>
    </source>
</reference>
<keyword evidence="1" id="KW-0378">Hydrolase</keyword>
<dbReference type="SUPFAM" id="SSF56784">
    <property type="entry name" value="HAD-like"/>
    <property type="match status" value="1"/>
</dbReference>
<sequence>MEQTPYRAVFFDLDGTLLPMDLSEFMQSYFESLAAYVAARGIDPAVFTAGLKSGIKAMAAHDDGRLNAEAYWDAFFEVVDRGEIDWTPFINEFYENDFGKIGKGVVPNPAAARVIETLAAKGYPLVLATMPMFPLRAVQWRLAWAGVDPNAFARITNYENSTSVKPKLAYYAENLRAAGLEGADVLMVGNNTKEDLACLGVGMDAYLVTDHLLDPEKFDLSQVKHGTMEEFAAWVDALPACENPATGIVAGPVDDEL</sequence>
<dbReference type="RefSeq" id="WP_102375195.1">
    <property type="nucleotide sequence ID" value="NZ_JBBNOP010000012.1"/>
</dbReference>
<gene>
    <name evidence="1" type="ORF">AAA083_12620</name>
</gene>
<protein>
    <submittedName>
        <fullName evidence="1">HAD family hydrolase</fullName>
    </submittedName>
</protein>
<proteinExistence type="predicted"/>
<dbReference type="SFLD" id="SFLDS00003">
    <property type="entry name" value="Haloacid_Dehalogenase"/>
    <property type="match status" value="1"/>
</dbReference>
<dbReference type="Pfam" id="PF00702">
    <property type="entry name" value="Hydrolase"/>
    <property type="match status" value="1"/>
</dbReference>